<proteinExistence type="inferred from homology"/>
<dbReference type="EMBL" id="PYMH01000013">
    <property type="protein sequence ID" value="PSU31806.1"/>
    <property type="molecule type" value="Genomic_DNA"/>
</dbReference>
<dbReference type="RefSeq" id="WP_107350936.1">
    <property type="nucleotide sequence ID" value="NZ_PYMH01000013.1"/>
</dbReference>
<evidence type="ECO:0000313" key="4">
    <source>
        <dbReference type="Proteomes" id="UP000241222"/>
    </source>
</evidence>
<feature type="chain" id="PRO_5015368974" description="Thiol:disulfide interchange protein" evidence="1">
    <location>
        <begin position="26"/>
        <end position="236"/>
    </location>
</feature>
<name>A0A2T3ITW2_9GAMM</name>
<dbReference type="InterPro" id="IPR033954">
    <property type="entry name" value="DiS-bond_Isoase_DsbC/G"/>
</dbReference>
<protein>
    <recommendedName>
        <fullName evidence="1">Thiol:disulfide interchange protein</fullName>
    </recommendedName>
</protein>
<comment type="caution">
    <text evidence="3">The sequence shown here is derived from an EMBL/GenBank/DDBJ whole genome shotgun (WGS) entry which is preliminary data.</text>
</comment>
<dbReference type="Proteomes" id="UP000241222">
    <property type="component" value="Unassembled WGS sequence"/>
</dbReference>
<dbReference type="GO" id="GO:0042597">
    <property type="term" value="C:periplasmic space"/>
    <property type="evidence" value="ECO:0007669"/>
    <property type="project" value="UniProtKB-SubCell"/>
</dbReference>
<evidence type="ECO:0000259" key="2">
    <source>
        <dbReference type="Pfam" id="PF13098"/>
    </source>
</evidence>
<dbReference type="InterPro" id="IPR012336">
    <property type="entry name" value="Thioredoxin-like_fold"/>
</dbReference>
<keyword evidence="1" id="KW-0574">Periplasm</keyword>
<dbReference type="SUPFAM" id="SSF52833">
    <property type="entry name" value="Thioredoxin-like"/>
    <property type="match status" value="1"/>
</dbReference>
<evidence type="ECO:0000313" key="3">
    <source>
        <dbReference type="EMBL" id="PSU31806.1"/>
    </source>
</evidence>
<feature type="domain" description="Thioredoxin-like fold" evidence="2">
    <location>
        <begin position="111"/>
        <end position="234"/>
    </location>
</feature>
<comment type="subcellular location">
    <subcellularLocation>
        <location evidence="1">Periplasm</location>
    </subcellularLocation>
</comment>
<dbReference type="CDD" id="cd03020">
    <property type="entry name" value="DsbA_DsbC_DsbG"/>
    <property type="match status" value="1"/>
</dbReference>
<evidence type="ECO:0000256" key="1">
    <source>
        <dbReference type="RuleBase" id="RU364038"/>
    </source>
</evidence>
<dbReference type="OrthoDB" id="5876620at2"/>
<accession>A0A2T3ITW2</accession>
<dbReference type="InterPro" id="IPR036249">
    <property type="entry name" value="Thioredoxin-like_sf"/>
</dbReference>
<dbReference type="PANTHER" id="PTHR35272">
    <property type="entry name" value="THIOL:DISULFIDE INTERCHANGE PROTEIN DSBC-RELATED"/>
    <property type="match status" value="1"/>
</dbReference>
<comment type="similarity">
    <text evidence="1">Belongs to the thioredoxin family. DsbC subfamily.</text>
</comment>
<sequence>MSYKYMKKQMTMLVMAATISMTVNASIEEVESYLDANNITARYRLQADELKDLSLETVYTHSGIVHIDYDKNILIQTDNVYKLENGSLASLIAPMTKSILDQTEHKIVKKASNEKFVIQVFTDIGCGYCQQMHREIESYTDAGITVEFLLFSRNGMNDQSFLKMSSFESRANPLQALQDAMHGHFTYPAEHPSKQALAHQEAGMLVGVRATPAIYYNGLPLGGYIPAAQLVQALEM</sequence>
<dbReference type="Pfam" id="PF13098">
    <property type="entry name" value="Thioredoxin_2"/>
    <property type="match status" value="1"/>
</dbReference>
<gene>
    <name evidence="3" type="ORF">C9I99_21720</name>
</gene>
<feature type="signal peptide" evidence="1">
    <location>
        <begin position="1"/>
        <end position="25"/>
    </location>
</feature>
<dbReference type="PANTHER" id="PTHR35272:SF3">
    <property type="entry name" value="THIOL:DISULFIDE INTERCHANGE PROTEIN DSBC"/>
    <property type="match status" value="1"/>
</dbReference>
<organism evidence="3 4">
    <name type="scientific">Photobacterium lutimaris</name>
    <dbReference type="NCBI Taxonomy" id="388278"/>
    <lineage>
        <taxon>Bacteria</taxon>
        <taxon>Pseudomonadati</taxon>
        <taxon>Pseudomonadota</taxon>
        <taxon>Gammaproteobacteria</taxon>
        <taxon>Vibrionales</taxon>
        <taxon>Vibrionaceae</taxon>
        <taxon>Photobacterium</taxon>
    </lineage>
</organism>
<reference evidence="3 4" key="1">
    <citation type="submission" date="2018-03" db="EMBL/GenBank/DDBJ databases">
        <title>Whole genome sequencing of Histamine producing bacteria.</title>
        <authorList>
            <person name="Butler K."/>
        </authorList>
    </citation>
    <scope>NUCLEOTIDE SEQUENCE [LARGE SCALE GENOMIC DNA]</scope>
    <source>
        <strain evidence="3 4">JCM 13586</strain>
    </source>
</reference>
<keyword evidence="1" id="KW-0676">Redox-active center</keyword>
<keyword evidence="1" id="KW-0732">Signal</keyword>
<comment type="function">
    <text evidence="1">Required for disulfide bond formation in some periplasmic proteins. Acts by transferring its disulfide bond to other proteins and is reduced in the process.</text>
</comment>
<keyword evidence="4" id="KW-1185">Reference proteome</keyword>
<dbReference type="Gene3D" id="3.40.30.10">
    <property type="entry name" value="Glutaredoxin"/>
    <property type="match status" value="1"/>
</dbReference>
<dbReference type="InterPro" id="IPR051470">
    <property type="entry name" value="Thiol:disulfide_interchange"/>
</dbReference>
<dbReference type="AlphaFoldDB" id="A0A2T3ITW2"/>